<evidence type="ECO:0000313" key="1">
    <source>
        <dbReference type="EMBL" id="CDZ83992.1"/>
    </source>
</evidence>
<proteinExistence type="predicted"/>
<protein>
    <submittedName>
        <fullName evidence="1">Uncharacterized protein</fullName>
    </submittedName>
</protein>
<organism evidence="1">
    <name type="scientific">Citrobacter koseri</name>
    <name type="common">Citrobacter diversus</name>
    <dbReference type="NCBI Taxonomy" id="545"/>
    <lineage>
        <taxon>Bacteria</taxon>
        <taxon>Pseudomonadati</taxon>
        <taxon>Pseudomonadota</taxon>
        <taxon>Gammaproteobacteria</taxon>
        <taxon>Enterobacterales</taxon>
        <taxon>Enterobacteriaceae</taxon>
        <taxon>Citrobacter</taxon>
    </lineage>
</organism>
<accession>A0A078LFJ5</accession>
<dbReference type="EMBL" id="LK931336">
    <property type="protein sequence ID" value="CDZ83992.1"/>
    <property type="molecule type" value="Genomic_DNA"/>
</dbReference>
<sequence>MISQNTFLRNSAPTHSRSLTADLHVSPDFSGRVLVYVRNGLVTARRLADNEHLLTLTGFIEMARQAGWVVTPPEDVTEVCASDTNSNPDS</sequence>
<name>A0A078LFJ5_CITKO</name>
<dbReference type="PATRIC" id="fig|545.12.peg.2141"/>
<reference evidence="1" key="1">
    <citation type="submission" date="2014-06" db="EMBL/GenBank/DDBJ databases">
        <authorList>
            <person name="Urmite Genomes Urmite Genomes"/>
        </authorList>
    </citation>
    <scope>NUCLEOTIDE SEQUENCE</scope>
</reference>
<gene>
    <name evidence="1" type="ORF">BN1086_02126</name>
</gene>
<dbReference type="AlphaFoldDB" id="A0A078LFJ5"/>